<name>A0A6A6VPR9_9PLEO</name>
<dbReference type="OrthoDB" id="5296155at2759"/>
<dbReference type="Proteomes" id="UP000799440">
    <property type="component" value="Unassembled WGS sequence"/>
</dbReference>
<feature type="region of interest" description="Disordered" evidence="1">
    <location>
        <begin position="1"/>
        <end position="68"/>
    </location>
</feature>
<gene>
    <name evidence="3" type="ORF">M011DRAFT_474060</name>
</gene>
<keyword evidence="2" id="KW-0812">Transmembrane</keyword>
<accession>A0A6A6VPR9</accession>
<evidence type="ECO:0000256" key="1">
    <source>
        <dbReference type="SAM" id="MobiDB-lite"/>
    </source>
</evidence>
<organism evidence="3 4">
    <name type="scientific">Sporormia fimetaria CBS 119925</name>
    <dbReference type="NCBI Taxonomy" id="1340428"/>
    <lineage>
        <taxon>Eukaryota</taxon>
        <taxon>Fungi</taxon>
        <taxon>Dikarya</taxon>
        <taxon>Ascomycota</taxon>
        <taxon>Pezizomycotina</taxon>
        <taxon>Dothideomycetes</taxon>
        <taxon>Pleosporomycetidae</taxon>
        <taxon>Pleosporales</taxon>
        <taxon>Sporormiaceae</taxon>
        <taxon>Sporormia</taxon>
    </lineage>
</organism>
<feature type="compositionally biased region" description="Polar residues" evidence="1">
    <location>
        <begin position="354"/>
        <end position="369"/>
    </location>
</feature>
<feature type="region of interest" description="Disordered" evidence="1">
    <location>
        <begin position="348"/>
        <end position="376"/>
    </location>
</feature>
<proteinExistence type="predicted"/>
<protein>
    <submittedName>
        <fullName evidence="3">Uncharacterized protein</fullName>
    </submittedName>
</protein>
<evidence type="ECO:0000313" key="4">
    <source>
        <dbReference type="Proteomes" id="UP000799440"/>
    </source>
</evidence>
<feature type="transmembrane region" description="Helical" evidence="2">
    <location>
        <begin position="98"/>
        <end position="120"/>
    </location>
</feature>
<evidence type="ECO:0000256" key="2">
    <source>
        <dbReference type="SAM" id="Phobius"/>
    </source>
</evidence>
<dbReference type="AlphaFoldDB" id="A0A6A6VPR9"/>
<keyword evidence="2" id="KW-0472">Membrane</keyword>
<keyword evidence="2" id="KW-1133">Transmembrane helix</keyword>
<evidence type="ECO:0000313" key="3">
    <source>
        <dbReference type="EMBL" id="KAF2751610.1"/>
    </source>
</evidence>
<keyword evidence="4" id="KW-1185">Reference proteome</keyword>
<reference evidence="3" key="1">
    <citation type="journal article" date="2020" name="Stud. Mycol.">
        <title>101 Dothideomycetes genomes: a test case for predicting lifestyles and emergence of pathogens.</title>
        <authorList>
            <person name="Haridas S."/>
            <person name="Albert R."/>
            <person name="Binder M."/>
            <person name="Bloem J."/>
            <person name="Labutti K."/>
            <person name="Salamov A."/>
            <person name="Andreopoulos B."/>
            <person name="Baker S."/>
            <person name="Barry K."/>
            <person name="Bills G."/>
            <person name="Bluhm B."/>
            <person name="Cannon C."/>
            <person name="Castanera R."/>
            <person name="Culley D."/>
            <person name="Daum C."/>
            <person name="Ezra D."/>
            <person name="Gonzalez J."/>
            <person name="Henrissat B."/>
            <person name="Kuo A."/>
            <person name="Liang C."/>
            <person name="Lipzen A."/>
            <person name="Lutzoni F."/>
            <person name="Magnuson J."/>
            <person name="Mondo S."/>
            <person name="Nolan M."/>
            <person name="Ohm R."/>
            <person name="Pangilinan J."/>
            <person name="Park H.-J."/>
            <person name="Ramirez L."/>
            <person name="Alfaro M."/>
            <person name="Sun H."/>
            <person name="Tritt A."/>
            <person name="Yoshinaga Y."/>
            <person name="Zwiers L.-H."/>
            <person name="Turgeon B."/>
            <person name="Goodwin S."/>
            <person name="Spatafora J."/>
            <person name="Crous P."/>
            <person name="Grigoriev I."/>
        </authorList>
    </citation>
    <scope>NUCLEOTIDE SEQUENCE</scope>
    <source>
        <strain evidence="3">CBS 119925</strain>
    </source>
</reference>
<feature type="region of interest" description="Disordered" evidence="1">
    <location>
        <begin position="126"/>
        <end position="164"/>
    </location>
</feature>
<dbReference type="EMBL" id="MU006562">
    <property type="protein sequence ID" value="KAF2751610.1"/>
    <property type="molecule type" value="Genomic_DNA"/>
</dbReference>
<sequence length="376" mass="40840">MGVWDKINEVRSPNQPPAKRISTPAGHRLSVVLGNDAQKQKRSSFRKSLGVTIGEEPEESDRSQKSSGYSYSVWSDGEKFAIFRNTTQVTQRVGWRKIILALAILIAGIIALAVGLTVGLKKTPNDANAPQSQDPLGAETTDRPDPSNTKEPAPTDALPPPSAAPSGFPVGSYSMVTYLDTIQTNCTSNPATWTCHPSTIYNEDTVAAVASFDWVITSPTEGKYQISSSGDNPYSINFKGAELKLQAEGKDSEHFRFQVSHTKTVTPLEPLSEGEDAEVECDFTSTFLQAFLYTKRVRTYPNEDKGEGEGDAKSPAWPYAVRIEQSIAGGPDTPKCRKVSDKLPLKEKFATDDPSGSCSCLYRNANTPSPYGDAFS</sequence>